<dbReference type="Pfam" id="PF13977">
    <property type="entry name" value="TetR_C_6"/>
    <property type="match status" value="1"/>
</dbReference>
<evidence type="ECO:0000259" key="6">
    <source>
        <dbReference type="PROSITE" id="PS50943"/>
    </source>
</evidence>
<dbReference type="InterPro" id="IPR050109">
    <property type="entry name" value="HTH-type_TetR-like_transc_reg"/>
</dbReference>
<evidence type="ECO:0000256" key="3">
    <source>
        <dbReference type="ARBA" id="ARBA00023125"/>
    </source>
</evidence>
<feature type="domain" description="HTH cro/C1-type" evidence="6">
    <location>
        <begin position="12"/>
        <end position="58"/>
    </location>
</feature>
<dbReference type="SUPFAM" id="SSF47413">
    <property type="entry name" value="lambda repressor-like DNA-binding domains"/>
    <property type="match status" value="1"/>
</dbReference>
<accession>A0ABS1BAE1</accession>
<dbReference type="Pfam" id="PF00440">
    <property type="entry name" value="TetR_N"/>
    <property type="match status" value="1"/>
</dbReference>
<dbReference type="InterPro" id="IPR001647">
    <property type="entry name" value="HTH_TetR"/>
</dbReference>
<dbReference type="SUPFAM" id="SSF48498">
    <property type="entry name" value="Tetracyclin repressor-like, C-terminal domain"/>
    <property type="match status" value="1"/>
</dbReference>
<dbReference type="PANTHER" id="PTHR30055:SF200">
    <property type="entry name" value="HTH-TYPE TRANSCRIPTIONAL REPRESSOR BDCR"/>
    <property type="match status" value="1"/>
</dbReference>
<dbReference type="InterPro" id="IPR009057">
    <property type="entry name" value="Homeodomain-like_sf"/>
</dbReference>
<name>A0ABS1BAE1_9MICO</name>
<protein>
    <submittedName>
        <fullName evidence="8">TetR family transcriptional regulator C-terminal domain-containing protein</fullName>
    </submittedName>
</protein>
<keyword evidence="2" id="KW-0805">Transcription regulation</keyword>
<dbReference type="EMBL" id="JAEDAJ010000002">
    <property type="protein sequence ID" value="MBK0330925.1"/>
    <property type="molecule type" value="Genomic_DNA"/>
</dbReference>
<sequence>MVRFRTAIQGSGLSQREVARQMRLEETKLSKSLKGARRFQPDELFALATITGVTVSWLLTGSDSDAESAAAPARSALPAWESQAPAASSLRRRRIVQEAWQLFADRGFAQVRISEVAAAAGVSPPTVHYHFEDKEELFAETLRYSVKLAYDRQVAGLEFAQPPLDRLRALVRIQLPQEPLVREEWSIWAQTWAISAHSESTRVHHAESYGRWESTVRDIVAEGIASGDLREQPLEDAVLRLTALFDGLGIRVLTGLLGPEQMLAMVDAHIDAELAAHP</sequence>
<evidence type="ECO:0000256" key="1">
    <source>
        <dbReference type="ARBA" id="ARBA00022491"/>
    </source>
</evidence>
<dbReference type="Gene3D" id="1.10.357.10">
    <property type="entry name" value="Tetracycline Repressor, domain 2"/>
    <property type="match status" value="1"/>
</dbReference>
<evidence type="ECO:0000256" key="2">
    <source>
        <dbReference type="ARBA" id="ARBA00023015"/>
    </source>
</evidence>
<dbReference type="InterPro" id="IPR036271">
    <property type="entry name" value="Tet_transcr_reg_TetR-rel_C_sf"/>
</dbReference>
<keyword evidence="1" id="KW-0678">Repressor</keyword>
<feature type="domain" description="HTH tetR-type" evidence="7">
    <location>
        <begin position="89"/>
        <end position="149"/>
    </location>
</feature>
<keyword evidence="9" id="KW-1185">Reference proteome</keyword>
<dbReference type="SMART" id="SM00530">
    <property type="entry name" value="HTH_XRE"/>
    <property type="match status" value="1"/>
</dbReference>
<dbReference type="Proteomes" id="UP000612352">
    <property type="component" value="Unassembled WGS sequence"/>
</dbReference>
<dbReference type="CDD" id="cd00093">
    <property type="entry name" value="HTH_XRE"/>
    <property type="match status" value="1"/>
</dbReference>
<dbReference type="InterPro" id="IPR010982">
    <property type="entry name" value="Lambda_DNA-bd_dom_sf"/>
</dbReference>
<dbReference type="PROSITE" id="PS50977">
    <property type="entry name" value="HTH_TETR_2"/>
    <property type="match status" value="1"/>
</dbReference>
<evidence type="ECO:0000256" key="5">
    <source>
        <dbReference type="PROSITE-ProRule" id="PRU00335"/>
    </source>
</evidence>
<comment type="caution">
    <text evidence="8">The sequence shown here is derived from an EMBL/GenBank/DDBJ whole genome shotgun (WGS) entry which is preliminary data.</text>
</comment>
<evidence type="ECO:0000256" key="4">
    <source>
        <dbReference type="ARBA" id="ARBA00023163"/>
    </source>
</evidence>
<proteinExistence type="predicted"/>
<reference evidence="8 9" key="1">
    <citation type="submission" date="2020-12" db="EMBL/GenBank/DDBJ databases">
        <title>Brachybacterium sp. MASK1Z-5, whole genome shotgun sequence.</title>
        <authorList>
            <person name="Tuo L."/>
        </authorList>
    </citation>
    <scope>NUCLEOTIDE SEQUENCE [LARGE SCALE GENOMIC DNA]</scope>
    <source>
        <strain evidence="8 9">MASK1Z-5</strain>
    </source>
</reference>
<dbReference type="PRINTS" id="PR00455">
    <property type="entry name" value="HTHTETR"/>
</dbReference>
<dbReference type="PANTHER" id="PTHR30055">
    <property type="entry name" value="HTH-TYPE TRANSCRIPTIONAL REGULATOR RUTR"/>
    <property type="match status" value="1"/>
</dbReference>
<evidence type="ECO:0000313" key="9">
    <source>
        <dbReference type="Proteomes" id="UP000612352"/>
    </source>
</evidence>
<dbReference type="Gene3D" id="1.10.260.40">
    <property type="entry name" value="lambda repressor-like DNA-binding domains"/>
    <property type="match status" value="1"/>
</dbReference>
<keyword evidence="3 5" id="KW-0238">DNA-binding</keyword>
<feature type="DNA-binding region" description="H-T-H motif" evidence="5">
    <location>
        <begin position="112"/>
        <end position="131"/>
    </location>
</feature>
<dbReference type="InterPro" id="IPR039538">
    <property type="entry name" value="BetI_C"/>
</dbReference>
<organism evidence="8 9">
    <name type="scientific">Brachybacterium halotolerans</name>
    <dbReference type="NCBI Taxonomy" id="2795215"/>
    <lineage>
        <taxon>Bacteria</taxon>
        <taxon>Bacillati</taxon>
        <taxon>Actinomycetota</taxon>
        <taxon>Actinomycetes</taxon>
        <taxon>Micrococcales</taxon>
        <taxon>Dermabacteraceae</taxon>
        <taxon>Brachybacterium</taxon>
    </lineage>
</organism>
<evidence type="ECO:0000313" key="8">
    <source>
        <dbReference type="EMBL" id="MBK0330925.1"/>
    </source>
</evidence>
<dbReference type="InterPro" id="IPR001387">
    <property type="entry name" value="Cro/C1-type_HTH"/>
</dbReference>
<dbReference type="SUPFAM" id="SSF46689">
    <property type="entry name" value="Homeodomain-like"/>
    <property type="match status" value="1"/>
</dbReference>
<keyword evidence="4" id="KW-0804">Transcription</keyword>
<dbReference type="PROSITE" id="PS50943">
    <property type="entry name" value="HTH_CROC1"/>
    <property type="match status" value="1"/>
</dbReference>
<evidence type="ECO:0000259" key="7">
    <source>
        <dbReference type="PROSITE" id="PS50977"/>
    </source>
</evidence>
<gene>
    <name evidence="8" type="ORF">I8D64_05855</name>
</gene>